<keyword evidence="1" id="KW-0963">Cytoplasm</keyword>
<dbReference type="Pfam" id="PF04223">
    <property type="entry name" value="CitF"/>
    <property type="match status" value="1"/>
</dbReference>
<comment type="subcellular location">
    <subcellularLocation>
        <location evidence="1">Cytoplasm</location>
    </subcellularLocation>
</comment>
<comment type="caution">
    <text evidence="2">The sequence shown here is derived from an EMBL/GenBank/DDBJ whole genome shotgun (WGS) entry which is preliminary data.</text>
</comment>
<dbReference type="GO" id="GO:0005737">
    <property type="term" value="C:cytoplasm"/>
    <property type="evidence" value="ECO:0007669"/>
    <property type="project" value="UniProtKB-SubCell"/>
</dbReference>
<dbReference type="InterPro" id="IPR006472">
    <property type="entry name" value="Citrate_lyase_asu"/>
</dbReference>
<dbReference type="AlphaFoldDB" id="A0A940S3C0"/>
<dbReference type="GO" id="GO:0008814">
    <property type="term" value="F:citrate CoA-transferase activity"/>
    <property type="evidence" value="ECO:0007669"/>
    <property type="project" value="UniProtKB-UniRule"/>
</dbReference>
<dbReference type="SUPFAM" id="SSF100950">
    <property type="entry name" value="NagB/RpiA/CoA transferase-like"/>
    <property type="match status" value="2"/>
</dbReference>
<dbReference type="GO" id="GO:0006084">
    <property type="term" value="P:acetyl-CoA metabolic process"/>
    <property type="evidence" value="ECO:0007669"/>
    <property type="project" value="UniProtKB-UniRule"/>
</dbReference>
<dbReference type="GO" id="GO:0008815">
    <property type="term" value="F:citrate (pro-3S)-lyase activity"/>
    <property type="evidence" value="ECO:0007669"/>
    <property type="project" value="UniProtKB-UniRule"/>
</dbReference>
<comment type="catalytic activity">
    <reaction evidence="1">
        <text>citrate = oxaloacetate + acetate</text>
        <dbReference type="Rhea" id="RHEA:10760"/>
        <dbReference type="ChEBI" id="CHEBI:16452"/>
        <dbReference type="ChEBI" id="CHEBI:16947"/>
        <dbReference type="ChEBI" id="CHEBI:30089"/>
        <dbReference type="EC" id="4.1.3.6"/>
    </reaction>
</comment>
<protein>
    <recommendedName>
        <fullName evidence="1">Citrate lyase alpha chain</fullName>
        <shortName evidence="1">Citrase alpha chain</shortName>
        <ecNumber evidence="1">2.8.3.10</ecNumber>
        <ecNumber evidence="1">4.1.3.6</ecNumber>
    </recommendedName>
    <alternativeName>
        <fullName evidence="1">Citrate (pro-3S)-lyase alpha chain</fullName>
    </alternativeName>
    <alternativeName>
        <fullName evidence="1">Citrate CoA-transferase subunit</fullName>
    </alternativeName>
</protein>
<dbReference type="PANTHER" id="PTHR40596">
    <property type="entry name" value="CITRATE LYASE ALPHA CHAIN"/>
    <property type="match status" value="1"/>
</dbReference>
<dbReference type="EC" id="4.1.3.6" evidence="1"/>
<reference evidence="2" key="1">
    <citation type="submission" date="2021-03" db="EMBL/GenBank/DDBJ databases">
        <title>Sagittula salina sp. nov. strain M10.9X isolated from the marine waste.</title>
        <authorList>
            <person name="Satari L."/>
            <person name="Molina-Menor E."/>
            <person name="Vidal-Verdu A."/>
            <person name="Pascual J."/>
            <person name="Pereto J."/>
            <person name="Porcar M."/>
        </authorList>
    </citation>
    <scope>NUCLEOTIDE SEQUENCE</scope>
    <source>
        <strain evidence="2">M10.9X</strain>
    </source>
</reference>
<dbReference type="EC" id="2.8.3.10" evidence="1"/>
<dbReference type="Gene3D" id="3.40.1080.10">
    <property type="entry name" value="Glutaconate Coenzyme A-transferase"/>
    <property type="match status" value="2"/>
</dbReference>
<proteinExistence type="predicted"/>
<gene>
    <name evidence="2" type="ORF">J5474_20835</name>
</gene>
<keyword evidence="1" id="KW-0808">Transferase</keyword>
<keyword evidence="3" id="KW-1185">Reference proteome</keyword>
<sequence>MRDLPKEVAGYGRLRPHALTAKAGDRTTKILPDIDSAIKACGLRDGDTVSFHHHLRDGDGVLNLVLDRLAARGLKGLHVAATSIFPVHAPLVDHIRNGTVARLSASFIAGPVGAAVSRGLLQHPVVLRTHGGRARALDMGELVVDAAFVAAPAADEMGNLSGRVGRNACGTLGYPLTDVAIARSVVAVTDTLVPYPAPAIDIAQDKVDFVVAVDSIGDAGGIASGTTRPATDPVSRGIGHDAAGVIAASGLLAEGFSFQTGAGGVSLATADAVGRMMAERGVIGSFCAGGITGFHVAMLNAGLFRGLLDVQCFDLEAVASYRDDPRHQMMSAATYAGPHVGGAVVDRVDAVVLGAAEVDAGFNVNVTTKAGGMVIGGSGGHADAAAGARLAIITTRLTAAGFAKIVPEVGTVTTPGHTVDVVVTEAGIAVNPLRAALAERLRAAGLPVVDIAALCETAARTATRVTPPRATGRVVAVSEYRDASVTDVVRAIEGA</sequence>
<dbReference type="RefSeq" id="WP_209363721.1">
    <property type="nucleotide sequence ID" value="NZ_JAGISH010000019.1"/>
</dbReference>
<keyword evidence="1 2" id="KW-0456">Lyase</keyword>
<dbReference type="PIRSF" id="PIRSF009451">
    <property type="entry name" value="Citrt_lyas_alpha"/>
    <property type="match status" value="1"/>
</dbReference>
<name>A0A940S3C0_9RHOB</name>
<dbReference type="GO" id="GO:0009346">
    <property type="term" value="C:ATP-independent citrate lyase complex"/>
    <property type="evidence" value="ECO:0007669"/>
    <property type="project" value="UniProtKB-UniRule"/>
</dbReference>
<dbReference type="EMBL" id="JAGISH010000019">
    <property type="protein sequence ID" value="MBP0484926.1"/>
    <property type="molecule type" value="Genomic_DNA"/>
</dbReference>
<accession>A0A940S3C0</accession>
<dbReference type="Proteomes" id="UP000675940">
    <property type="component" value="Unassembled WGS sequence"/>
</dbReference>
<comment type="catalytic activity">
    <reaction evidence="1">
        <text>citrate + acetyl-CoA = (3S)-citryl-CoA + acetate</text>
        <dbReference type="Rhea" id="RHEA:19405"/>
        <dbReference type="ChEBI" id="CHEBI:16947"/>
        <dbReference type="ChEBI" id="CHEBI:30089"/>
        <dbReference type="ChEBI" id="CHEBI:57288"/>
        <dbReference type="ChEBI" id="CHEBI:57321"/>
        <dbReference type="EC" id="2.8.3.10"/>
    </reaction>
</comment>
<dbReference type="PANTHER" id="PTHR40596:SF1">
    <property type="entry name" value="CITRATE LYASE ALPHA CHAIN"/>
    <property type="match status" value="1"/>
</dbReference>
<evidence type="ECO:0000313" key="2">
    <source>
        <dbReference type="EMBL" id="MBP0484926.1"/>
    </source>
</evidence>
<evidence type="ECO:0000256" key="1">
    <source>
        <dbReference type="PIRNR" id="PIRNR009451"/>
    </source>
</evidence>
<organism evidence="2 3">
    <name type="scientific">Sagittula salina</name>
    <dbReference type="NCBI Taxonomy" id="2820268"/>
    <lineage>
        <taxon>Bacteria</taxon>
        <taxon>Pseudomonadati</taxon>
        <taxon>Pseudomonadota</taxon>
        <taxon>Alphaproteobacteria</taxon>
        <taxon>Rhodobacterales</taxon>
        <taxon>Roseobacteraceae</taxon>
        <taxon>Sagittula</taxon>
    </lineage>
</organism>
<dbReference type="InterPro" id="IPR037171">
    <property type="entry name" value="NagB/RpiA_transferase-like"/>
</dbReference>
<evidence type="ECO:0000313" key="3">
    <source>
        <dbReference type="Proteomes" id="UP000675940"/>
    </source>
</evidence>